<proteinExistence type="predicted"/>
<gene>
    <name evidence="1" type="ORF">DPMN_192434</name>
</gene>
<keyword evidence="2" id="KW-1185">Reference proteome</keyword>
<protein>
    <submittedName>
        <fullName evidence="1">Uncharacterized protein</fullName>
    </submittedName>
</protein>
<dbReference type="EMBL" id="JAIWYP010000028">
    <property type="protein sequence ID" value="KAH3691892.1"/>
    <property type="molecule type" value="Genomic_DNA"/>
</dbReference>
<comment type="caution">
    <text evidence="1">The sequence shown here is derived from an EMBL/GenBank/DDBJ whole genome shotgun (WGS) entry which is preliminary data.</text>
</comment>
<dbReference type="AlphaFoldDB" id="A0A9D4BFM6"/>
<name>A0A9D4BFM6_DREPO</name>
<dbReference type="Proteomes" id="UP000828390">
    <property type="component" value="Unassembled WGS sequence"/>
</dbReference>
<reference evidence="1" key="1">
    <citation type="journal article" date="2019" name="bioRxiv">
        <title>The Genome of the Zebra Mussel, Dreissena polymorpha: A Resource for Invasive Species Research.</title>
        <authorList>
            <person name="McCartney M.A."/>
            <person name="Auch B."/>
            <person name="Kono T."/>
            <person name="Mallez S."/>
            <person name="Zhang Y."/>
            <person name="Obille A."/>
            <person name="Becker A."/>
            <person name="Abrahante J.E."/>
            <person name="Garbe J."/>
            <person name="Badalamenti J.P."/>
            <person name="Herman A."/>
            <person name="Mangelson H."/>
            <person name="Liachko I."/>
            <person name="Sullivan S."/>
            <person name="Sone E.D."/>
            <person name="Koren S."/>
            <person name="Silverstein K.A.T."/>
            <person name="Beckman K.B."/>
            <person name="Gohl D.M."/>
        </authorList>
    </citation>
    <scope>NUCLEOTIDE SEQUENCE</scope>
    <source>
        <strain evidence="1">Duluth1</strain>
        <tissue evidence="1">Whole animal</tissue>
    </source>
</reference>
<accession>A0A9D4BFM6</accession>
<reference evidence="1" key="2">
    <citation type="submission" date="2020-11" db="EMBL/GenBank/DDBJ databases">
        <authorList>
            <person name="McCartney M.A."/>
            <person name="Auch B."/>
            <person name="Kono T."/>
            <person name="Mallez S."/>
            <person name="Becker A."/>
            <person name="Gohl D.M."/>
            <person name="Silverstein K.A.T."/>
            <person name="Koren S."/>
            <person name="Bechman K.B."/>
            <person name="Herman A."/>
            <person name="Abrahante J.E."/>
            <person name="Garbe J."/>
        </authorList>
    </citation>
    <scope>NUCLEOTIDE SEQUENCE</scope>
    <source>
        <strain evidence="1">Duluth1</strain>
        <tissue evidence="1">Whole animal</tissue>
    </source>
</reference>
<evidence type="ECO:0000313" key="2">
    <source>
        <dbReference type="Proteomes" id="UP000828390"/>
    </source>
</evidence>
<sequence>MWVLLKFQNSVNIPRSSSCATRSKGSVVFSPGIEIPYAMGNIATSRNTRHLSMTGL</sequence>
<organism evidence="1 2">
    <name type="scientific">Dreissena polymorpha</name>
    <name type="common">Zebra mussel</name>
    <name type="synonym">Mytilus polymorpha</name>
    <dbReference type="NCBI Taxonomy" id="45954"/>
    <lineage>
        <taxon>Eukaryota</taxon>
        <taxon>Metazoa</taxon>
        <taxon>Spiralia</taxon>
        <taxon>Lophotrochozoa</taxon>
        <taxon>Mollusca</taxon>
        <taxon>Bivalvia</taxon>
        <taxon>Autobranchia</taxon>
        <taxon>Heteroconchia</taxon>
        <taxon>Euheterodonta</taxon>
        <taxon>Imparidentia</taxon>
        <taxon>Neoheterodontei</taxon>
        <taxon>Myida</taxon>
        <taxon>Dreissenoidea</taxon>
        <taxon>Dreissenidae</taxon>
        <taxon>Dreissena</taxon>
    </lineage>
</organism>
<evidence type="ECO:0000313" key="1">
    <source>
        <dbReference type="EMBL" id="KAH3691892.1"/>
    </source>
</evidence>